<feature type="compositionally biased region" description="Polar residues" evidence="1">
    <location>
        <begin position="377"/>
        <end position="391"/>
    </location>
</feature>
<feature type="region of interest" description="Disordered" evidence="1">
    <location>
        <begin position="1"/>
        <end position="188"/>
    </location>
</feature>
<proteinExistence type="predicted"/>
<keyword evidence="2" id="KW-1185">Reference proteome</keyword>
<dbReference type="SUPFAM" id="SSF57903">
    <property type="entry name" value="FYVE/PHD zinc finger"/>
    <property type="match status" value="1"/>
</dbReference>
<organism evidence="2 3">
    <name type="scientific">Ditylenchus dipsaci</name>
    <dbReference type="NCBI Taxonomy" id="166011"/>
    <lineage>
        <taxon>Eukaryota</taxon>
        <taxon>Metazoa</taxon>
        <taxon>Ecdysozoa</taxon>
        <taxon>Nematoda</taxon>
        <taxon>Chromadorea</taxon>
        <taxon>Rhabditida</taxon>
        <taxon>Tylenchina</taxon>
        <taxon>Tylenchomorpha</taxon>
        <taxon>Sphaerularioidea</taxon>
        <taxon>Anguinidae</taxon>
        <taxon>Anguininae</taxon>
        <taxon>Ditylenchus</taxon>
    </lineage>
</organism>
<evidence type="ECO:0000256" key="1">
    <source>
        <dbReference type="SAM" id="MobiDB-lite"/>
    </source>
</evidence>
<feature type="region of interest" description="Disordered" evidence="1">
    <location>
        <begin position="366"/>
        <end position="412"/>
    </location>
</feature>
<dbReference type="WBParaSite" id="jg22287">
    <property type="protein sequence ID" value="jg22287"/>
    <property type="gene ID" value="jg22287"/>
</dbReference>
<dbReference type="InterPro" id="IPR011011">
    <property type="entry name" value="Znf_FYVE_PHD"/>
</dbReference>
<evidence type="ECO:0000313" key="2">
    <source>
        <dbReference type="Proteomes" id="UP000887574"/>
    </source>
</evidence>
<accession>A0A915DPY1</accession>
<dbReference type="InterPro" id="IPR013083">
    <property type="entry name" value="Znf_RING/FYVE/PHD"/>
</dbReference>
<feature type="compositionally biased region" description="Polar residues" evidence="1">
    <location>
        <begin position="33"/>
        <end position="43"/>
    </location>
</feature>
<dbReference type="Proteomes" id="UP000887574">
    <property type="component" value="Unplaced"/>
</dbReference>
<feature type="compositionally biased region" description="Low complexity" evidence="1">
    <location>
        <begin position="111"/>
        <end position="138"/>
    </location>
</feature>
<dbReference type="AlphaFoldDB" id="A0A915DPY1"/>
<feature type="compositionally biased region" description="Low complexity" evidence="1">
    <location>
        <begin position="69"/>
        <end position="87"/>
    </location>
</feature>
<sequence length="581" mass="62735">MSSLISAMPPTDLILKHENQSPHSLSNLSSPNTNAQQSSTIGASAGGNNTGFPYFGGVSPTEGSTASDSSQTGNTNPSNPTNNNQPTVPIGASGQPPHSLLEDDFGLNLHSQASTSGSSYPPSQQQPQQQQQHFNLPSPLKPMQLHNPNQQFCSPQLPPQFHPESQQQLHMQQQQPFFPQPTSQESTPPQFTMPHPMSHPGFFGSQPTPPAGGQTINIRNPFEEDENCRPVSHPGSTRQMPNSNFDYCHQSPPIPPNIHFEQYRQFMCQKMYPIGPGTCPQAIWEQEKAKLPYVWAHRQQFPRPYPVPIARSQMSPMMRMPSNFVMGPNGPVPIQAAMAAAAAAKCSPGQYPMGPGFVGYPPHLMPPGHPGQMMPQNQRPSSIGAVSNQAPTPAKQTANAKKKEKAASKRASKEAAAVAAQAQMAAAAQAQMHGPFGGNGMMIGGGPCSMMNGGGMMPQPDSSSSLSAQKMGGRMPLNGNTPSPQFKVPGSSPPLQRPNKLFNTKPEHRLPEAGDCFGCKNKVNPMNRGIRCTAIGQGCGMVFHFECAKMMNEAYTEFYKDTRLEWICEGCSRMKPHALSI</sequence>
<feature type="compositionally biased region" description="Low complexity" evidence="1">
    <location>
        <begin position="21"/>
        <end position="32"/>
    </location>
</feature>
<reference evidence="3" key="1">
    <citation type="submission" date="2022-11" db="UniProtKB">
        <authorList>
            <consortium name="WormBaseParasite"/>
        </authorList>
    </citation>
    <scope>IDENTIFICATION</scope>
</reference>
<feature type="compositionally biased region" description="Low complexity" evidence="1">
    <location>
        <begin position="162"/>
        <end position="188"/>
    </location>
</feature>
<evidence type="ECO:0000313" key="3">
    <source>
        <dbReference type="WBParaSite" id="jg22287"/>
    </source>
</evidence>
<protein>
    <submittedName>
        <fullName evidence="3">PHD-type domain-containing protein</fullName>
    </submittedName>
</protein>
<name>A0A915DPY1_9BILA</name>
<dbReference type="Gene3D" id="3.30.40.10">
    <property type="entry name" value="Zinc/RING finger domain, C3HC4 (zinc finger)"/>
    <property type="match status" value="1"/>
</dbReference>